<protein>
    <submittedName>
        <fullName evidence="9">Dicarboxylate/amino acid:cation symporter</fullName>
    </submittedName>
</protein>
<evidence type="ECO:0000256" key="6">
    <source>
        <dbReference type="ARBA" id="ARBA00022989"/>
    </source>
</evidence>
<dbReference type="Gene3D" id="1.10.3860.10">
    <property type="entry name" value="Sodium:dicarboxylate symporter"/>
    <property type="match status" value="1"/>
</dbReference>
<accession>A0A9D1PZK8</accession>
<evidence type="ECO:0000256" key="5">
    <source>
        <dbReference type="ARBA" id="ARBA00022847"/>
    </source>
</evidence>
<evidence type="ECO:0000256" key="8">
    <source>
        <dbReference type="SAM" id="Phobius"/>
    </source>
</evidence>
<evidence type="ECO:0000256" key="4">
    <source>
        <dbReference type="ARBA" id="ARBA00022692"/>
    </source>
</evidence>
<dbReference type="PANTHER" id="PTHR42865:SF7">
    <property type="entry name" value="PROTON_GLUTAMATE-ASPARTATE SYMPORTER"/>
    <property type="match status" value="1"/>
</dbReference>
<evidence type="ECO:0000256" key="1">
    <source>
        <dbReference type="ARBA" id="ARBA00004651"/>
    </source>
</evidence>
<feature type="transmembrane region" description="Helical" evidence="8">
    <location>
        <begin position="298"/>
        <end position="318"/>
    </location>
</feature>
<keyword evidence="7 8" id="KW-0472">Membrane</keyword>
<feature type="transmembrane region" description="Helical" evidence="8">
    <location>
        <begin position="45"/>
        <end position="70"/>
    </location>
</feature>
<reference evidence="9" key="1">
    <citation type="journal article" date="2021" name="PeerJ">
        <title>Extensive microbial diversity within the chicken gut microbiome revealed by metagenomics and culture.</title>
        <authorList>
            <person name="Gilroy R."/>
            <person name="Ravi A."/>
            <person name="Getino M."/>
            <person name="Pursley I."/>
            <person name="Horton D.L."/>
            <person name="Alikhan N.F."/>
            <person name="Baker D."/>
            <person name="Gharbi K."/>
            <person name="Hall N."/>
            <person name="Watson M."/>
            <person name="Adriaenssens E.M."/>
            <person name="Foster-Nyarko E."/>
            <person name="Jarju S."/>
            <person name="Secka A."/>
            <person name="Antonio M."/>
            <person name="Oren A."/>
            <person name="Chaudhuri R.R."/>
            <person name="La Ragione R."/>
            <person name="Hildebrand F."/>
            <person name="Pallen M.J."/>
        </authorList>
    </citation>
    <scope>NUCLEOTIDE SEQUENCE</scope>
    <source>
        <strain evidence="9">ChiHecec2B26-446</strain>
    </source>
</reference>
<feature type="transmembrane region" description="Helical" evidence="8">
    <location>
        <begin position="330"/>
        <end position="356"/>
    </location>
</feature>
<evidence type="ECO:0000256" key="3">
    <source>
        <dbReference type="ARBA" id="ARBA00022475"/>
    </source>
</evidence>
<dbReference type="PANTHER" id="PTHR42865">
    <property type="entry name" value="PROTON/GLUTAMATE-ASPARTATE SYMPORTER"/>
    <property type="match status" value="1"/>
</dbReference>
<dbReference type="InterPro" id="IPR001991">
    <property type="entry name" value="Na-dicarboxylate_symporter"/>
</dbReference>
<name>A0A9D1PZK8_9BACT</name>
<keyword evidence="4 8" id="KW-0812">Transmembrane</keyword>
<feature type="transmembrane region" description="Helical" evidence="8">
    <location>
        <begin position="211"/>
        <end position="237"/>
    </location>
</feature>
<evidence type="ECO:0000313" key="9">
    <source>
        <dbReference type="EMBL" id="HIW01619.1"/>
    </source>
</evidence>
<comment type="caution">
    <text evidence="9">The sequence shown here is derived from an EMBL/GenBank/DDBJ whole genome shotgun (WGS) entry which is preliminary data.</text>
</comment>
<comment type="subcellular location">
    <subcellularLocation>
        <location evidence="1">Cell membrane</location>
        <topology evidence="1">Multi-pass membrane protein</topology>
    </subcellularLocation>
</comment>
<gene>
    <name evidence="9" type="ORF">H9894_10615</name>
</gene>
<reference evidence="9" key="2">
    <citation type="submission" date="2021-04" db="EMBL/GenBank/DDBJ databases">
        <authorList>
            <person name="Gilroy R."/>
        </authorList>
    </citation>
    <scope>NUCLEOTIDE SEQUENCE</scope>
    <source>
        <strain evidence="9">ChiHecec2B26-446</strain>
    </source>
</reference>
<dbReference type="GO" id="GO:0006835">
    <property type="term" value="P:dicarboxylic acid transport"/>
    <property type="evidence" value="ECO:0007669"/>
    <property type="project" value="UniProtKB-ARBA"/>
</dbReference>
<keyword evidence="5" id="KW-0769">Symport</keyword>
<evidence type="ECO:0000256" key="7">
    <source>
        <dbReference type="ARBA" id="ARBA00023136"/>
    </source>
</evidence>
<feature type="transmembrane region" description="Helical" evidence="8">
    <location>
        <begin position="186"/>
        <end position="205"/>
    </location>
</feature>
<dbReference type="SUPFAM" id="SSF118215">
    <property type="entry name" value="Proton glutamate symport protein"/>
    <property type="match status" value="1"/>
</dbReference>
<dbReference type="InterPro" id="IPR036458">
    <property type="entry name" value="Na:dicarbo_symporter_sf"/>
</dbReference>
<sequence length="412" mass="43520">MEGAVMKRMGLPMQMGIGMVLGILVGLLASSMGWSASYFQPFGQLFINLIRMVVVPLVFVTLVAGAASVGDVRCLGRIATKTLVYYFVTTAIAIIIGLILANIVQPGVGLDLSKDNLKAVTVTPPALSAVLLGIIPINPMDALAKGNMLQIIFFAVLVGLCINMCSEKTRVVSSFFDGMSEIMIKVTTIVMLYAPIGVFALMAVTVTNHGIAVLLPLIKLVAIMYVASLCQILFVYLPCVRYCKIKAGHFFKMLSAPLMIAFTTCSSAAALSANLIGVQKLGASKQVSTFSIPLGNTINMDGAAIYMGIASIFAAQVYGIPMPFDKQVTIVIMAILASIGSMGVPGAALIMVTMVFTQVGIPLEAIALVAGVDRIMDMARTTINVLGDATGAVFVSRLENDLDPERGAKFEG</sequence>
<dbReference type="GO" id="GO:0005886">
    <property type="term" value="C:plasma membrane"/>
    <property type="evidence" value="ECO:0007669"/>
    <property type="project" value="UniProtKB-SubCell"/>
</dbReference>
<keyword evidence="6 8" id="KW-1133">Transmembrane helix</keyword>
<feature type="transmembrane region" description="Helical" evidence="8">
    <location>
        <begin position="82"/>
        <end position="104"/>
    </location>
</feature>
<evidence type="ECO:0000256" key="2">
    <source>
        <dbReference type="ARBA" id="ARBA00022448"/>
    </source>
</evidence>
<dbReference type="GO" id="GO:0015293">
    <property type="term" value="F:symporter activity"/>
    <property type="evidence" value="ECO:0007669"/>
    <property type="project" value="UniProtKB-KW"/>
</dbReference>
<dbReference type="Proteomes" id="UP000886752">
    <property type="component" value="Unassembled WGS sequence"/>
</dbReference>
<dbReference type="AlphaFoldDB" id="A0A9D1PZK8"/>
<feature type="transmembrane region" description="Helical" evidence="8">
    <location>
        <begin position="148"/>
        <end position="165"/>
    </location>
</feature>
<dbReference type="FunFam" id="1.10.3860.10:FF:000001">
    <property type="entry name" value="C4-dicarboxylate transport protein"/>
    <property type="match status" value="1"/>
</dbReference>
<dbReference type="PRINTS" id="PR00173">
    <property type="entry name" value="EDTRNSPORT"/>
</dbReference>
<keyword evidence="2" id="KW-0813">Transport</keyword>
<keyword evidence="3" id="KW-1003">Cell membrane</keyword>
<organism evidence="9 10">
    <name type="scientific">Candidatus Desulfovibrio intestinipullorum</name>
    <dbReference type="NCBI Taxonomy" id="2838536"/>
    <lineage>
        <taxon>Bacteria</taxon>
        <taxon>Pseudomonadati</taxon>
        <taxon>Thermodesulfobacteriota</taxon>
        <taxon>Desulfovibrionia</taxon>
        <taxon>Desulfovibrionales</taxon>
        <taxon>Desulfovibrionaceae</taxon>
        <taxon>Desulfovibrio</taxon>
    </lineage>
</organism>
<evidence type="ECO:0000313" key="10">
    <source>
        <dbReference type="Proteomes" id="UP000886752"/>
    </source>
</evidence>
<proteinExistence type="predicted"/>
<dbReference type="EMBL" id="DXHV01000084">
    <property type="protein sequence ID" value="HIW01619.1"/>
    <property type="molecule type" value="Genomic_DNA"/>
</dbReference>
<dbReference type="Pfam" id="PF00375">
    <property type="entry name" value="SDF"/>
    <property type="match status" value="1"/>
</dbReference>
<feature type="transmembrane region" description="Helical" evidence="8">
    <location>
        <begin position="258"/>
        <end position="278"/>
    </location>
</feature>